<name>N6TN76_DENPD</name>
<evidence type="ECO:0000259" key="14">
    <source>
        <dbReference type="PROSITE" id="PS50053"/>
    </source>
</evidence>
<dbReference type="InterPro" id="IPR011943">
    <property type="entry name" value="HAD-SF_hydro_IIID"/>
</dbReference>
<proteinExistence type="predicted"/>
<keyword evidence="18" id="KW-1185">Reference proteome</keyword>
<evidence type="ECO:0000256" key="4">
    <source>
        <dbReference type="ARBA" id="ARBA00014187"/>
    </source>
</evidence>
<feature type="domain" description="Ubiquitin-like" evidence="14">
    <location>
        <begin position="5"/>
        <end position="76"/>
    </location>
</feature>
<dbReference type="EMBL" id="KB739998">
    <property type="protein sequence ID" value="ENN81949.1"/>
    <property type="molecule type" value="Genomic_DNA"/>
</dbReference>
<dbReference type="FunFam" id="3.10.20.90:FF:000060">
    <property type="entry name" value="ubiquitin-like domain-containing CTD phosphatase 1"/>
    <property type="match status" value="1"/>
</dbReference>
<dbReference type="Gene3D" id="3.10.20.90">
    <property type="entry name" value="Phosphatidylinositol 3-kinase Catalytic Subunit, Chain A, domain 1"/>
    <property type="match status" value="1"/>
</dbReference>
<keyword evidence="5" id="KW-0479">Metal-binding</keyword>
<dbReference type="InterPro" id="IPR036412">
    <property type="entry name" value="HAD-like_sf"/>
</dbReference>
<dbReference type="SMART" id="SM00213">
    <property type="entry name" value="UBQ"/>
    <property type="match status" value="1"/>
</dbReference>
<dbReference type="KEGG" id="dpa:109546229"/>
<comment type="cofactor">
    <cofactor evidence="1">
        <name>Mg(2+)</name>
        <dbReference type="ChEBI" id="CHEBI:18420"/>
    </cofactor>
</comment>
<dbReference type="HOGENOM" id="CLU_046931_1_0_1"/>
<comment type="catalytic activity">
    <reaction evidence="12">
        <text>O-phospho-L-threonyl-[protein] + H2O = L-threonyl-[protein] + phosphate</text>
        <dbReference type="Rhea" id="RHEA:47004"/>
        <dbReference type="Rhea" id="RHEA-COMP:11060"/>
        <dbReference type="Rhea" id="RHEA-COMP:11605"/>
        <dbReference type="ChEBI" id="CHEBI:15377"/>
        <dbReference type="ChEBI" id="CHEBI:30013"/>
        <dbReference type="ChEBI" id="CHEBI:43474"/>
        <dbReference type="ChEBI" id="CHEBI:61977"/>
        <dbReference type="EC" id="3.1.3.16"/>
    </reaction>
</comment>
<keyword evidence="8" id="KW-0904">Protein phosphatase</keyword>
<feature type="compositionally biased region" description="Basic and acidic residues" evidence="13">
    <location>
        <begin position="320"/>
        <end position="335"/>
    </location>
</feature>
<gene>
    <name evidence="17" type="primary">109546229</name>
    <name evidence="16" type="ORF">YQE_01660</name>
</gene>
<evidence type="ECO:0000259" key="15">
    <source>
        <dbReference type="PROSITE" id="PS50969"/>
    </source>
</evidence>
<dbReference type="InterPro" id="IPR023214">
    <property type="entry name" value="HAD_sf"/>
</dbReference>
<dbReference type="SUPFAM" id="SSF56784">
    <property type="entry name" value="HAD-like"/>
    <property type="match status" value="1"/>
</dbReference>
<evidence type="ECO:0000256" key="2">
    <source>
        <dbReference type="ARBA" id="ARBA00004123"/>
    </source>
</evidence>
<dbReference type="EC" id="3.1.3.16" evidence="3"/>
<dbReference type="PROSITE" id="PS50053">
    <property type="entry name" value="UBIQUITIN_2"/>
    <property type="match status" value="1"/>
</dbReference>
<dbReference type="Pfam" id="PF03031">
    <property type="entry name" value="NIF"/>
    <property type="match status" value="1"/>
</dbReference>
<reference evidence="16 18" key="1">
    <citation type="journal article" date="2013" name="Genome Biol.">
        <title>Draft genome of the mountain pine beetle, Dendroctonus ponderosae Hopkins, a major forest pest.</title>
        <authorList>
            <person name="Keeling C.I."/>
            <person name="Yuen M.M."/>
            <person name="Liao N.Y."/>
            <person name="Docking T.R."/>
            <person name="Chan S.K."/>
            <person name="Taylor G.A."/>
            <person name="Palmquist D.L."/>
            <person name="Jackman S.D."/>
            <person name="Nguyen A."/>
            <person name="Li M."/>
            <person name="Henderson H."/>
            <person name="Janes J.K."/>
            <person name="Zhao Y."/>
            <person name="Pandoh P."/>
            <person name="Moore R."/>
            <person name="Sperling F.A."/>
            <person name="Huber D.P."/>
            <person name="Birol I."/>
            <person name="Jones S.J."/>
            <person name="Bohlmann J."/>
        </authorList>
    </citation>
    <scope>NUCLEOTIDE SEQUENCE</scope>
</reference>
<dbReference type="OrthoDB" id="1711508at2759"/>
<dbReference type="InterPro" id="IPR004274">
    <property type="entry name" value="FCP1_dom"/>
</dbReference>
<evidence type="ECO:0000256" key="12">
    <source>
        <dbReference type="ARBA" id="ARBA00048336"/>
    </source>
</evidence>
<dbReference type="Proteomes" id="UP000019118">
    <property type="component" value="Unassembled WGS sequence"/>
</dbReference>
<dbReference type="SMART" id="SM00577">
    <property type="entry name" value="CPDc"/>
    <property type="match status" value="1"/>
</dbReference>
<keyword evidence="7" id="KW-0460">Magnesium</keyword>
<dbReference type="PROSITE" id="PS50969">
    <property type="entry name" value="FCP1"/>
    <property type="match status" value="1"/>
</dbReference>
<comment type="catalytic activity">
    <reaction evidence="11">
        <text>O-phospho-L-seryl-[protein] + H2O = L-seryl-[protein] + phosphate</text>
        <dbReference type="Rhea" id="RHEA:20629"/>
        <dbReference type="Rhea" id="RHEA-COMP:9863"/>
        <dbReference type="Rhea" id="RHEA-COMP:11604"/>
        <dbReference type="ChEBI" id="CHEBI:15377"/>
        <dbReference type="ChEBI" id="CHEBI:29999"/>
        <dbReference type="ChEBI" id="CHEBI:43474"/>
        <dbReference type="ChEBI" id="CHEBI:83421"/>
        <dbReference type="EC" id="3.1.3.16"/>
    </reaction>
</comment>
<evidence type="ECO:0000256" key="13">
    <source>
        <dbReference type="SAM" id="MobiDB-lite"/>
    </source>
</evidence>
<evidence type="ECO:0000313" key="17">
    <source>
        <dbReference type="EnsemblMetazoa" id="XP_019772673.1"/>
    </source>
</evidence>
<accession>N6TN76</accession>
<evidence type="ECO:0000256" key="9">
    <source>
        <dbReference type="ARBA" id="ARBA00023242"/>
    </source>
</evidence>
<evidence type="ECO:0000256" key="5">
    <source>
        <dbReference type="ARBA" id="ARBA00022723"/>
    </source>
</evidence>
<dbReference type="InterPro" id="IPR029071">
    <property type="entry name" value="Ubiquitin-like_domsf"/>
</dbReference>
<keyword evidence="6" id="KW-0378">Hydrolase</keyword>
<evidence type="ECO:0000313" key="16">
    <source>
        <dbReference type="EMBL" id="ENN81949.1"/>
    </source>
</evidence>
<reference evidence="17" key="2">
    <citation type="submission" date="2024-08" db="UniProtKB">
        <authorList>
            <consortium name="EnsemblMetazoa"/>
        </authorList>
    </citation>
    <scope>IDENTIFICATION</scope>
</reference>
<dbReference type="AlphaFoldDB" id="N6TN76"/>
<feature type="region of interest" description="Disordered" evidence="13">
    <location>
        <begin position="312"/>
        <end position="341"/>
    </location>
</feature>
<dbReference type="PANTHER" id="PTHR48493:SF1">
    <property type="entry name" value="UBIQUITIN-LIKE DOMAIN-CONTAINING CTD PHOSPHATASE 1"/>
    <property type="match status" value="1"/>
</dbReference>
<evidence type="ECO:0000313" key="18">
    <source>
        <dbReference type="Proteomes" id="UP000019118"/>
    </source>
</evidence>
<dbReference type="PANTHER" id="PTHR48493">
    <property type="entry name" value="UBIQUITIN-LIKE DOMAIN-CONTAINING CTD PHOSPHATASE 1"/>
    <property type="match status" value="1"/>
</dbReference>
<dbReference type="GO" id="GO:0004722">
    <property type="term" value="F:protein serine/threonine phosphatase activity"/>
    <property type="evidence" value="ECO:0007669"/>
    <property type="project" value="UniProtKB-EC"/>
</dbReference>
<dbReference type="GO" id="GO:0090364">
    <property type="term" value="P:regulation of proteasome assembly"/>
    <property type="evidence" value="ECO:0007669"/>
    <property type="project" value="InterPro"/>
</dbReference>
<dbReference type="InterPro" id="IPR051658">
    <property type="entry name" value="UBLCP1"/>
</dbReference>
<comment type="subcellular location">
    <subcellularLocation>
        <location evidence="2">Nucleus</location>
    </subcellularLocation>
</comment>
<dbReference type="GO" id="GO:0005634">
    <property type="term" value="C:nucleus"/>
    <property type="evidence" value="ECO:0007669"/>
    <property type="project" value="UniProtKB-SubCell"/>
</dbReference>
<dbReference type="InterPro" id="IPR000626">
    <property type="entry name" value="Ubiquitin-like_dom"/>
</dbReference>
<evidence type="ECO:0000256" key="11">
    <source>
        <dbReference type="ARBA" id="ARBA00047761"/>
    </source>
</evidence>
<organism evidence="16">
    <name type="scientific">Dendroctonus ponderosae</name>
    <name type="common">Mountain pine beetle</name>
    <dbReference type="NCBI Taxonomy" id="77166"/>
    <lineage>
        <taxon>Eukaryota</taxon>
        <taxon>Metazoa</taxon>
        <taxon>Ecdysozoa</taxon>
        <taxon>Arthropoda</taxon>
        <taxon>Hexapoda</taxon>
        <taxon>Insecta</taxon>
        <taxon>Pterygota</taxon>
        <taxon>Neoptera</taxon>
        <taxon>Endopterygota</taxon>
        <taxon>Coleoptera</taxon>
        <taxon>Polyphaga</taxon>
        <taxon>Cucujiformia</taxon>
        <taxon>Curculionidae</taxon>
        <taxon>Scolytinae</taxon>
        <taxon>Dendroctonus</taxon>
    </lineage>
</organism>
<protein>
    <recommendedName>
        <fullName evidence="4">Ubiquitin-like domain-containing CTD phosphatase 1</fullName>
        <ecNumber evidence="3">3.1.3.16</ecNumber>
    </recommendedName>
    <alternativeName>
        <fullName evidence="10">Nuclear proteasome inhibitor UBLCP1</fullName>
    </alternativeName>
</protein>
<dbReference type="NCBIfam" id="TIGR02245">
    <property type="entry name" value="HAD_IIID1"/>
    <property type="match status" value="1"/>
</dbReference>
<keyword evidence="9" id="KW-0539">Nucleus</keyword>
<sequence>MEGKIPLIIKWSGKEYEVYVSENDSVADLKREILYKTAVRPERQKLLNLKLKGKGSDEECKIATLKLKPNFKIMMMGSLEQDIEAANTAPANVSEVVNDFDIEDEEIAIEFQEIYLNKVAKRVKDYEVKILNELRPGKKLLVLDIDYTLFDHRTTAQSGAELMRPYLHEFLTSAYEDYDIVIWSATNMKWIIEKMKLLGVDKHPSYKIAFYMDYLAMISVNTPKYGLIDVKPLGVIWGKFEQFTTKNTIMFDDIRRNFIMNPKNGLRIKPFREAHVNRYKDDELLKLGKYLKDLAEHSSDFSTVVHRHWEKYKPKKRRHATDGRDCKDNKEKDRPGGAAEG</sequence>
<dbReference type="GO" id="GO:0046872">
    <property type="term" value="F:metal ion binding"/>
    <property type="evidence" value="ECO:0007669"/>
    <property type="project" value="UniProtKB-KW"/>
</dbReference>
<evidence type="ECO:0000256" key="1">
    <source>
        <dbReference type="ARBA" id="ARBA00001946"/>
    </source>
</evidence>
<feature type="domain" description="FCP1 homology" evidence="15">
    <location>
        <begin position="134"/>
        <end position="294"/>
    </location>
</feature>
<dbReference type="SUPFAM" id="SSF54236">
    <property type="entry name" value="Ubiquitin-like"/>
    <property type="match status" value="1"/>
</dbReference>
<feature type="non-terminal residue" evidence="16">
    <location>
        <position position="1"/>
    </location>
</feature>
<evidence type="ECO:0000256" key="10">
    <source>
        <dbReference type="ARBA" id="ARBA00032039"/>
    </source>
</evidence>
<evidence type="ECO:0000256" key="8">
    <source>
        <dbReference type="ARBA" id="ARBA00022912"/>
    </source>
</evidence>
<evidence type="ECO:0000256" key="6">
    <source>
        <dbReference type="ARBA" id="ARBA00022801"/>
    </source>
</evidence>
<evidence type="ECO:0000256" key="7">
    <source>
        <dbReference type="ARBA" id="ARBA00022842"/>
    </source>
</evidence>
<dbReference type="EnsemblMetazoa" id="XM_019917114.1">
    <property type="protein sequence ID" value="XP_019772673.1"/>
    <property type="gene ID" value="LOC109546229"/>
</dbReference>
<dbReference type="OMA" id="TVHTPKY"/>
<dbReference type="Gene3D" id="3.40.50.1000">
    <property type="entry name" value="HAD superfamily/HAD-like"/>
    <property type="match status" value="1"/>
</dbReference>
<evidence type="ECO:0000256" key="3">
    <source>
        <dbReference type="ARBA" id="ARBA00013081"/>
    </source>
</evidence>